<dbReference type="Pfam" id="PF01979">
    <property type="entry name" value="Amidohydro_1"/>
    <property type="match status" value="1"/>
</dbReference>
<dbReference type="GO" id="GO:0004038">
    <property type="term" value="F:allantoinase activity"/>
    <property type="evidence" value="ECO:0007669"/>
    <property type="project" value="TreeGrafter"/>
</dbReference>
<dbReference type="InterPro" id="IPR050138">
    <property type="entry name" value="DHOase/Allantoinase_Hydrolase"/>
</dbReference>
<proteinExistence type="predicted"/>
<dbReference type="GO" id="GO:0005737">
    <property type="term" value="C:cytoplasm"/>
    <property type="evidence" value="ECO:0007669"/>
    <property type="project" value="TreeGrafter"/>
</dbReference>
<sequence length="241" mass="26880">MRSFLSIADISYKVRCHIVHLSASKALPMIRGAQIRGVPLSVETCHHYLTLNSSEIPDRATQYKCCPPIREETNQELLWNAVQDGTIQQVVSDHSPCTPDLKLPGKMDFMEAWGGIASVQFGLSLFWTAASKRGFTLQDVVKLLCVGPASQASLQQSKAALDIGYDADFVIWDTEESFTVEESMIHHKNKVTPYIGKILTGKVHKTVLREKCVFDLLLIDLCIAGMEGILFDVMLSHMKQQ</sequence>
<dbReference type="PANTHER" id="PTHR43668">
    <property type="entry name" value="ALLANTOINASE"/>
    <property type="match status" value="1"/>
</dbReference>
<evidence type="ECO:0000313" key="2">
    <source>
        <dbReference type="EMBL" id="KAK7069152.1"/>
    </source>
</evidence>
<dbReference type="GO" id="GO:0006145">
    <property type="term" value="P:purine nucleobase catabolic process"/>
    <property type="evidence" value="ECO:0007669"/>
    <property type="project" value="TreeGrafter"/>
</dbReference>
<reference evidence="2 3" key="1">
    <citation type="submission" date="2023-11" db="EMBL/GenBank/DDBJ databases">
        <title>Halocaridina rubra genome assembly.</title>
        <authorList>
            <person name="Smith C."/>
        </authorList>
    </citation>
    <scope>NUCLEOTIDE SEQUENCE [LARGE SCALE GENOMIC DNA]</scope>
    <source>
        <strain evidence="2">EP-1</strain>
        <tissue evidence="2">Whole</tissue>
    </source>
</reference>
<feature type="domain" description="Amidohydrolase-related" evidence="1">
    <location>
        <begin position="11"/>
        <end position="179"/>
    </location>
</feature>
<protein>
    <recommendedName>
        <fullName evidence="1">Amidohydrolase-related domain-containing protein</fullName>
    </recommendedName>
</protein>
<gene>
    <name evidence="2" type="ORF">SK128_007993</name>
</gene>
<organism evidence="2 3">
    <name type="scientific">Halocaridina rubra</name>
    <name type="common">Hawaiian red shrimp</name>
    <dbReference type="NCBI Taxonomy" id="373956"/>
    <lineage>
        <taxon>Eukaryota</taxon>
        <taxon>Metazoa</taxon>
        <taxon>Ecdysozoa</taxon>
        <taxon>Arthropoda</taxon>
        <taxon>Crustacea</taxon>
        <taxon>Multicrustacea</taxon>
        <taxon>Malacostraca</taxon>
        <taxon>Eumalacostraca</taxon>
        <taxon>Eucarida</taxon>
        <taxon>Decapoda</taxon>
        <taxon>Pleocyemata</taxon>
        <taxon>Caridea</taxon>
        <taxon>Atyoidea</taxon>
        <taxon>Atyidae</taxon>
        <taxon>Halocaridina</taxon>
    </lineage>
</organism>
<dbReference type="SUPFAM" id="SSF51338">
    <property type="entry name" value="Composite domain of metallo-dependent hydrolases"/>
    <property type="match status" value="1"/>
</dbReference>
<dbReference type="InterPro" id="IPR006680">
    <property type="entry name" value="Amidohydro-rel"/>
</dbReference>
<comment type="caution">
    <text evidence="2">The sequence shown here is derived from an EMBL/GenBank/DDBJ whole genome shotgun (WGS) entry which is preliminary data.</text>
</comment>
<dbReference type="AlphaFoldDB" id="A0AAN8WQB1"/>
<dbReference type="Gene3D" id="3.20.20.140">
    <property type="entry name" value="Metal-dependent hydrolases"/>
    <property type="match status" value="1"/>
</dbReference>
<dbReference type="InterPro" id="IPR011059">
    <property type="entry name" value="Metal-dep_hydrolase_composite"/>
</dbReference>
<keyword evidence="3" id="KW-1185">Reference proteome</keyword>
<dbReference type="InterPro" id="IPR032466">
    <property type="entry name" value="Metal_Hydrolase"/>
</dbReference>
<name>A0AAN8WQB1_HALRR</name>
<accession>A0AAN8WQB1</accession>
<dbReference type="Proteomes" id="UP001381693">
    <property type="component" value="Unassembled WGS sequence"/>
</dbReference>
<evidence type="ECO:0000259" key="1">
    <source>
        <dbReference type="Pfam" id="PF01979"/>
    </source>
</evidence>
<dbReference type="SUPFAM" id="SSF51556">
    <property type="entry name" value="Metallo-dependent hydrolases"/>
    <property type="match status" value="1"/>
</dbReference>
<dbReference type="EMBL" id="JAXCGZ010017013">
    <property type="protein sequence ID" value="KAK7069152.1"/>
    <property type="molecule type" value="Genomic_DNA"/>
</dbReference>
<dbReference type="PANTHER" id="PTHR43668:SF2">
    <property type="entry name" value="ALLANTOINASE"/>
    <property type="match status" value="1"/>
</dbReference>
<evidence type="ECO:0000313" key="3">
    <source>
        <dbReference type="Proteomes" id="UP001381693"/>
    </source>
</evidence>